<organism evidence="21">
    <name type="scientific">marine metagenome</name>
    <dbReference type="NCBI Taxonomy" id="408172"/>
    <lineage>
        <taxon>unclassified sequences</taxon>
        <taxon>metagenomes</taxon>
        <taxon>ecological metagenomes</taxon>
    </lineage>
</organism>
<dbReference type="GO" id="GO:0005777">
    <property type="term" value="C:peroxisome"/>
    <property type="evidence" value="ECO:0007669"/>
    <property type="project" value="UniProtKB-SubCell"/>
</dbReference>
<name>A0A381SMQ5_9ZZZZ</name>
<keyword evidence="4" id="KW-0597">Phosphoprotein</keyword>
<evidence type="ECO:0000256" key="4">
    <source>
        <dbReference type="ARBA" id="ARBA00022553"/>
    </source>
</evidence>
<evidence type="ECO:0000256" key="16">
    <source>
        <dbReference type="ARBA" id="ARBA00048686"/>
    </source>
</evidence>
<keyword evidence="10" id="KW-0275">Fatty acid biosynthesis</keyword>
<evidence type="ECO:0000256" key="15">
    <source>
        <dbReference type="ARBA" id="ARBA00047570"/>
    </source>
</evidence>
<dbReference type="EC" id="1.3.1.38" evidence="13"/>
<dbReference type="InterPro" id="IPR036291">
    <property type="entry name" value="NAD(P)-bd_dom_sf"/>
</dbReference>
<keyword evidence="9" id="KW-0576">Peroxisome</keyword>
<dbReference type="GO" id="GO:0006633">
    <property type="term" value="P:fatty acid biosynthetic process"/>
    <property type="evidence" value="ECO:0007669"/>
    <property type="project" value="UniProtKB-KW"/>
</dbReference>
<proteinExistence type="predicted"/>
<comment type="subcellular location">
    <subcellularLocation>
        <location evidence="1">Peroxisome</location>
    </subcellularLocation>
</comment>
<comment type="subunit">
    <text evidence="12">Interacts with PEX5, probably required to target it into peroxisomes.</text>
</comment>
<comment type="catalytic activity">
    <reaction evidence="20">
        <text>(2E)-octenoyl-CoA + NADPH + H(+) = octanoyl-CoA + NADP(+)</text>
        <dbReference type="Rhea" id="RHEA:44952"/>
        <dbReference type="ChEBI" id="CHEBI:15378"/>
        <dbReference type="ChEBI" id="CHEBI:57386"/>
        <dbReference type="ChEBI" id="CHEBI:57783"/>
        <dbReference type="ChEBI" id="CHEBI:58349"/>
        <dbReference type="ChEBI" id="CHEBI:62242"/>
    </reaction>
    <physiologicalReaction direction="left-to-right" evidence="20">
        <dbReference type="Rhea" id="RHEA:44953"/>
    </physiologicalReaction>
</comment>
<dbReference type="Pfam" id="PF13561">
    <property type="entry name" value="adh_short_C2"/>
    <property type="match status" value="1"/>
</dbReference>
<evidence type="ECO:0000256" key="2">
    <source>
        <dbReference type="ARBA" id="ARBA00005189"/>
    </source>
</evidence>
<evidence type="ECO:0000256" key="11">
    <source>
        <dbReference type="ARBA" id="ARBA00037124"/>
    </source>
</evidence>
<sequence length="263" mass="27626">MHSDRILADKVAIVTGGGTGIGLAIARRLGVDGAAVVIASRDTDHLAAGARALQDDGVPVLTVTTDVRDPEQVDALVERAVAEFGRVDILVNNAAGNFICRAEELSPNGWNAVVEIVLNGSFYCARAVGRHLIERGSAGAIVSVLANYIWTGSVGTIHSAAAKAGVQSMTQTLGVEWAHHGIRVNAVAPGPVESPGAARQLWSTPDAVDRITQMVPLRRWAQPQEIAEVVAFLCSSRASYVVGETITVDGGAWLGRGTFDFLK</sequence>
<dbReference type="EMBL" id="UINC01003325">
    <property type="protein sequence ID" value="SVA05310.1"/>
    <property type="molecule type" value="Genomic_DNA"/>
</dbReference>
<evidence type="ECO:0000256" key="17">
    <source>
        <dbReference type="ARBA" id="ARBA00049108"/>
    </source>
</evidence>
<dbReference type="AlphaFoldDB" id="A0A381SMQ5"/>
<dbReference type="PRINTS" id="PR00081">
    <property type="entry name" value="GDHRDH"/>
</dbReference>
<accession>A0A381SMQ5</accession>
<evidence type="ECO:0000256" key="3">
    <source>
        <dbReference type="ARBA" id="ARBA00022516"/>
    </source>
</evidence>
<dbReference type="InterPro" id="IPR052388">
    <property type="entry name" value="Peroxisomal_t2-enoyl-CoA_red"/>
</dbReference>
<evidence type="ECO:0000256" key="9">
    <source>
        <dbReference type="ARBA" id="ARBA00023140"/>
    </source>
</evidence>
<comment type="catalytic activity">
    <reaction evidence="16">
        <text>(2E)-tetradecenoyl-CoA + NADPH + H(+) = tetradecanoyl-CoA + NADP(+)</text>
        <dbReference type="Rhea" id="RHEA:44968"/>
        <dbReference type="ChEBI" id="CHEBI:15378"/>
        <dbReference type="ChEBI" id="CHEBI:57385"/>
        <dbReference type="ChEBI" id="CHEBI:57783"/>
        <dbReference type="ChEBI" id="CHEBI:58349"/>
        <dbReference type="ChEBI" id="CHEBI:61405"/>
    </reaction>
    <physiologicalReaction direction="left-to-right" evidence="16">
        <dbReference type="Rhea" id="RHEA:44969"/>
    </physiologicalReaction>
</comment>
<keyword evidence="6" id="KW-0521">NADP</keyword>
<protein>
    <recommendedName>
        <fullName evidence="14">Peroxisomal trans-2-enoyl-CoA reductase</fullName>
        <ecNumber evidence="13">1.3.1.38</ecNumber>
    </recommendedName>
</protein>
<dbReference type="CDD" id="cd05369">
    <property type="entry name" value="TER_DECR_SDR_a"/>
    <property type="match status" value="1"/>
</dbReference>
<comment type="catalytic activity">
    <reaction evidence="17">
        <text>(2E)-hexenoyl-CoA + NADPH + H(+) = hexanoyl-CoA + NADP(+)</text>
        <dbReference type="Rhea" id="RHEA:44956"/>
        <dbReference type="ChEBI" id="CHEBI:15378"/>
        <dbReference type="ChEBI" id="CHEBI:57783"/>
        <dbReference type="ChEBI" id="CHEBI:58349"/>
        <dbReference type="ChEBI" id="CHEBI:62077"/>
        <dbReference type="ChEBI" id="CHEBI:62620"/>
    </reaction>
    <physiologicalReaction direction="left-to-right" evidence="17">
        <dbReference type="Rhea" id="RHEA:44957"/>
    </physiologicalReaction>
</comment>
<comment type="catalytic activity">
    <reaction evidence="15">
        <text>(2E)-dodecenoyl-CoA + NADPH + H(+) = dodecanoyl-CoA + NADP(+)</text>
        <dbReference type="Rhea" id="RHEA:44964"/>
        <dbReference type="ChEBI" id="CHEBI:15378"/>
        <dbReference type="ChEBI" id="CHEBI:57330"/>
        <dbReference type="ChEBI" id="CHEBI:57375"/>
        <dbReference type="ChEBI" id="CHEBI:57783"/>
        <dbReference type="ChEBI" id="CHEBI:58349"/>
    </reaction>
    <physiologicalReaction direction="left-to-right" evidence="15">
        <dbReference type="Rhea" id="RHEA:44965"/>
    </physiologicalReaction>
</comment>
<evidence type="ECO:0000256" key="20">
    <source>
        <dbReference type="ARBA" id="ARBA00049559"/>
    </source>
</evidence>
<dbReference type="FunFam" id="3.40.50.720:FF:000084">
    <property type="entry name" value="Short-chain dehydrogenase reductase"/>
    <property type="match status" value="1"/>
</dbReference>
<evidence type="ECO:0000256" key="10">
    <source>
        <dbReference type="ARBA" id="ARBA00023160"/>
    </source>
</evidence>
<comment type="catalytic activity">
    <reaction evidence="19">
        <text>(2E)-decenoyl-CoA + NADPH + H(+) = decanoyl-CoA + NADP(+)</text>
        <dbReference type="Rhea" id="RHEA:44960"/>
        <dbReference type="ChEBI" id="CHEBI:15378"/>
        <dbReference type="ChEBI" id="CHEBI:57783"/>
        <dbReference type="ChEBI" id="CHEBI:58349"/>
        <dbReference type="ChEBI" id="CHEBI:61406"/>
        <dbReference type="ChEBI" id="CHEBI:61430"/>
    </reaction>
    <physiologicalReaction direction="left-to-right" evidence="19">
        <dbReference type="Rhea" id="RHEA:44961"/>
    </physiologicalReaction>
</comment>
<dbReference type="SUPFAM" id="SSF51735">
    <property type="entry name" value="NAD(P)-binding Rossmann-fold domains"/>
    <property type="match status" value="1"/>
</dbReference>
<evidence type="ECO:0000256" key="14">
    <source>
        <dbReference type="ARBA" id="ARBA00041063"/>
    </source>
</evidence>
<keyword evidence="7" id="KW-0560">Oxidoreductase</keyword>
<evidence type="ECO:0000256" key="19">
    <source>
        <dbReference type="ARBA" id="ARBA00049386"/>
    </source>
</evidence>
<dbReference type="PRINTS" id="PR00080">
    <property type="entry name" value="SDRFAMILY"/>
</dbReference>
<gene>
    <name evidence="21" type="ORF">METZ01_LOCUS58164</name>
</gene>
<dbReference type="InterPro" id="IPR002347">
    <property type="entry name" value="SDR_fam"/>
</dbReference>
<evidence type="ECO:0000256" key="5">
    <source>
        <dbReference type="ARBA" id="ARBA00022832"/>
    </source>
</evidence>
<evidence type="ECO:0000256" key="6">
    <source>
        <dbReference type="ARBA" id="ARBA00022857"/>
    </source>
</evidence>
<dbReference type="PANTHER" id="PTHR24317:SF7">
    <property type="entry name" value="PEROXISOMAL TRANS-2-ENOYL-COA REDUCTASE"/>
    <property type="match status" value="1"/>
</dbReference>
<dbReference type="GO" id="GO:0019166">
    <property type="term" value="F:trans-2-enoyl-CoA reductase (NADPH) activity"/>
    <property type="evidence" value="ECO:0007669"/>
    <property type="project" value="UniProtKB-EC"/>
</dbReference>
<keyword evidence="3" id="KW-0444">Lipid biosynthesis</keyword>
<evidence type="ECO:0000256" key="8">
    <source>
        <dbReference type="ARBA" id="ARBA00023098"/>
    </source>
</evidence>
<comment type="function">
    <text evidence="11">Participates in chain elongation of fatty acids. Catalyzes the reduction of trans-2-enoyl-CoAs of varying chain lengths from 6:1 to 16:1, having maximum activity with 10:1 CoA. Has no 2,4-dienoyl-CoA reductase activity.</text>
</comment>
<evidence type="ECO:0000313" key="21">
    <source>
        <dbReference type="EMBL" id="SVA05310.1"/>
    </source>
</evidence>
<comment type="pathway">
    <text evidence="2">Lipid metabolism.</text>
</comment>
<evidence type="ECO:0000256" key="13">
    <source>
        <dbReference type="ARBA" id="ARBA00038849"/>
    </source>
</evidence>
<comment type="catalytic activity">
    <reaction evidence="18">
        <text>a (2E)-enoyl-CoA + NADPH + H(+) = a 2,3-saturated acyl-CoA + NADP(+)</text>
        <dbReference type="Rhea" id="RHEA:33763"/>
        <dbReference type="ChEBI" id="CHEBI:15378"/>
        <dbReference type="ChEBI" id="CHEBI:57783"/>
        <dbReference type="ChEBI" id="CHEBI:58349"/>
        <dbReference type="ChEBI" id="CHEBI:58856"/>
        <dbReference type="ChEBI" id="CHEBI:65111"/>
        <dbReference type="EC" id="1.3.1.38"/>
    </reaction>
    <physiologicalReaction direction="left-to-right" evidence="18">
        <dbReference type="Rhea" id="RHEA:33764"/>
    </physiologicalReaction>
</comment>
<reference evidence="21" key="1">
    <citation type="submission" date="2018-05" db="EMBL/GenBank/DDBJ databases">
        <authorList>
            <person name="Lanie J.A."/>
            <person name="Ng W.-L."/>
            <person name="Kazmierczak K.M."/>
            <person name="Andrzejewski T.M."/>
            <person name="Davidsen T.M."/>
            <person name="Wayne K.J."/>
            <person name="Tettelin H."/>
            <person name="Glass J.I."/>
            <person name="Rusch D."/>
            <person name="Podicherti R."/>
            <person name="Tsui H.-C.T."/>
            <person name="Winkler M.E."/>
        </authorList>
    </citation>
    <scope>NUCLEOTIDE SEQUENCE</scope>
</reference>
<evidence type="ECO:0000256" key="1">
    <source>
        <dbReference type="ARBA" id="ARBA00004275"/>
    </source>
</evidence>
<evidence type="ECO:0000256" key="12">
    <source>
        <dbReference type="ARBA" id="ARBA00038622"/>
    </source>
</evidence>
<evidence type="ECO:0000256" key="18">
    <source>
        <dbReference type="ARBA" id="ARBA00049251"/>
    </source>
</evidence>
<dbReference type="Gene3D" id="3.40.50.720">
    <property type="entry name" value="NAD(P)-binding Rossmann-like Domain"/>
    <property type="match status" value="1"/>
</dbReference>
<evidence type="ECO:0000256" key="7">
    <source>
        <dbReference type="ARBA" id="ARBA00023002"/>
    </source>
</evidence>
<dbReference type="PANTHER" id="PTHR24317">
    <property type="entry name" value="PEROXISOMAL TRANS-2-ENOYL-COA REDUCTASE"/>
    <property type="match status" value="1"/>
</dbReference>
<keyword evidence="8" id="KW-0443">Lipid metabolism</keyword>
<keyword evidence="5" id="KW-0276">Fatty acid metabolism</keyword>